<comment type="caution">
    <text evidence="1">Lacks conserved residue(s) required for the propagation of feature annotation.</text>
</comment>
<feature type="domain" description="Peptidase M12A" evidence="3">
    <location>
        <begin position="1"/>
        <end position="65"/>
    </location>
</feature>
<evidence type="ECO:0000256" key="2">
    <source>
        <dbReference type="SAM" id="MobiDB-lite"/>
    </source>
</evidence>
<evidence type="ECO:0000256" key="1">
    <source>
        <dbReference type="PROSITE-ProRule" id="PRU01211"/>
    </source>
</evidence>
<organism evidence="4 5">
    <name type="scientific">Ancylostoma duodenale</name>
    <dbReference type="NCBI Taxonomy" id="51022"/>
    <lineage>
        <taxon>Eukaryota</taxon>
        <taxon>Metazoa</taxon>
        <taxon>Ecdysozoa</taxon>
        <taxon>Nematoda</taxon>
        <taxon>Chromadorea</taxon>
        <taxon>Rhabditida</taxon>
        <taxon>Rhabditina</taxon>
        <taxon>Rhabditomorpha</taxon>
        <taxon>Strongyloidea</taxon>
        <taxon>Ancylostomatidae</taxon>
        <taxon>Ancylostomatinae</taxon>
        <taxon>Ancylostoma</taxon>
    </lineage>
</organism>
<dbReference type="GO" id="GO:0004222">
    <property type="term" value="F:metalloendopeptidase activity"/>
    <property type="evidence" value="ECO:0007669"/>
    <property type="project" value="InterPro"/>
</dbReference>
<dbReference type="AlphaFoldDB" id="A0A0C2CTH5"/>
<dbReference type="Proteomes" id="UP000054047">
    <property type="component" value="Unassembled WGS sequence"/>
</dbReference>
<evidence type="ECO:0000313" key="5">
    <source>
        <dbReference type="Proteomes" id="UP000054047"/>
    </source>
</evidence>
<protein>
    <recommendedName>
        <fullName evidence="3">Peptidase M12A domain-containing protein</fullName>
    </recommendedName>
</protein>
<evidence type="ECO:0000313" key="4">
    <source>
        <dbReference type="EMBL" id="KIH53107.1"/>
    </source>
</evidence>
<reference evidence="4 5" key="1">
    <citation type="submission" date="2013-12" db="EMBL/GenBank/DDBJ databases">
        <title>Draft genome of the parsitic nematode Ancylostoma duodenale.</title>
        <authorList>
            <person name="Mitreva M."/>
        </authorList>
    </citation>
    <scope>NUCLEOTIDE SEQUENCE [LARGE SCALE GENOMIC DNA]</scope>
    <source>
        <strain evidence="4 5">Zhejiang</strain>
    </source>
</reference>
<dbReference type="InterPro" id="IPR024079">
    <property type="entry name" value="MetalloPept_cat_dom_sf"/>
</dbReference>
<name>A0A0C2CTH5_9BILA</name>
<dbReference type="Gene3D" id="3.40.390.10">
    <property type="entry name" value="Collagenase (Catalytic Domain)"/>
    <property type="match status" value="1"/>
</dbReference>
<proteinExistence type="predicted"/>
<sequence>MNKQRKGNAAISGSSNQFGLTSFEPDPYGIPYDFYSIMHYPKDAGAKKRSIITIETLDKQYQVGF</sequence>
<feature type="compositionally biased region" description="Polar residues" evidence="2">
    <location>
        <begin position="11"/>
        <end position="20"/>
    </location>
</feature>
<dbReference type="Pfam" id="PF01400">
    <property type="entry name" value="Astacin"/>
    <property type="match status" value="1"/>
</dbReference>
<dbReference type="GO" id="GO:0006508">
    <property type="term" value="P:proteolysis"/>
    <property type="evidence" value="ECO:0007669"/>
    <property type="project" value="InterPro"/>
</dbReference>
<dbReference type="EMBL" id="KN742020">
    <property type="protein sequence ID" value="KIH53107.1"/>
    <property type="molecule type" value="Genomic_DNA"/>
</dbReference>
<dbReference type="PROSITE" id="PS51864">
    <property type="entry name" value="ASTACIN"/>
    <property type="match status" value="1"/>
</dbReference>
<accession>A0A0C2CTH5</accession>
<evidence type="ECO:0000259" key="3">
    <source>
        <dbReference type="PROSITE" id="PS51864"/>
    </source>
</evidence>
<dbReference type="OrthoDB" id="291007at2759"/>
<keyword evidence="5" id="KW-1185">Reference proteome</keyword>
<dbReference type="InterPro" id="IPR001506">
    <property type="entry name" value="Peptidase_M12A"/>
</dbReference>
<gene>
    <name evidence="4" type="ORF">ANCDUO_16773</name>
</gene>
<feature type="region of interest" description="Disordered" evidence="2">
    <location>
        <begin position="1"/>
        <end position="20"/>
    </location>
</feature>